<organism evidence="2 3">
    <name type="scientific">Alkalihalophilus pseudofirmus</name>
    <name type="common">Bacillus pseudofirmus</name>
    <dbReference type="NCBI Taxonomy" id="79885"/>
    <lineage>
        <taxon>Bacteria</taxon>
        <taxon>Bacillati</taxon>
        <taxon>Bacillota</taxon>
        <taxon>Bacilli</taxon>
        <taxon>Bacillales</taxon>
        <taxon>Bacillaceae</taxon>
        <taxon>Alkalihalophilus</taxon>
    </lineage>
</organism>
<name>A0AAJ2NT21_ALKPS</name>
<protein>
    <submittedName>
        <fullName evidence="2">2TM domain-containing protein</fullName>
    </submittedName>
</protein>
<evidence type="ECO:0000313" key="3">
    <source>
        <dbReference type="Proteomes" id="UP001285636"/>
    </source>
</evidence>
<gene>
    <name evidence="2" type="ORF">RYX45_22305</name>
</gene>
<evidence type="ECO:0000313" key="2">
    <source>
        <dbReference type="EMBL" id="MDV2887903.1"/>
    </source>
</evidence>
<comment type="caution">
    <text evidence="2">The sequence shown here is derived from an EMBL/GenBank/DDBJ whole genome shotgun (WGS) entry which is preliminary data.</text>
</comment>
<dbReference type="Proteomes" id="UP001285636">
    <property type="component" value="Unassembled WGS sequence"/>
</dbReference>
<keyword evidence="1" id="KW-0812">Transmembrane</keyword>
<feature type="transmembrane region" description="Helical" evidence="1">
    <location>
        <begin position="46"/>
        <end position="68"/>
    </location>
</feature>
<feature type="non-terminal residue" evidence="2">
    <location>
        <position position="84"/>
    </location>
</feature>
<dbReference type="EMBL" id="JAWJAY010000630">
    <property type="protein sequence ID" value="MDV2887903.1"/>
    <property type="molecule type" value="Genomic_DNA"/>
</dbReference>
<reference evidence="2" key="1">
    <citation type="submission" date="2023-10" db="EMBL/GenBank/DDBJ databases">
        <title>Screening of Alkalihalophilus pseudofirmusBZ-TG-HK211 and Its Alleviation of Salt Stress on Rapeseed Growth.</title>
        <authorList>
            <person name="Zhao B."/>
            <person name="Guo T."/>
        </authorList>
    </citation>
    <scope>NUCLEOTIDE SEQUENCE</scope>
    <source>
        <strain evidence="2">BZ-TG-HK211</strain>
    </source>
</reference>
<evidence type="ECO:0000256" key="1">
    <source>
        <dbReference type="SAM" id="Phobius"/>
    </source>
</evidence>
<feature type="transmembrane region" description="Helical" evidence="1">
    <location>
        <begin position="20"/>
        <end position="40"/>
    </location>
</feature>
<keyword evidence="1" id="KW-1133">Transmembrane helix</keyword>
<proteinExistence type="predicted"/>
<dbReference type="AlphaFoldDB" id="A0AAJ2NT21"/>
<accession>A0AAJ2NT21</accession>
<keyword evidence="1" id="KW-0472">Membrane</keyword>
<sequence>MFNQQAKKKKQEENGFMKSLGMYVLMSLFLIPIVVFGKNYFFQMSIFYGIVMFLVMTSMISDFSNVLLDVRDKGILLTKPVGKK</sequence>